<dbReference type="PANTHER" id="PTHR43090:SF2">
    <property type="entry name" value="1-(5-PHOSPHORIBOSYL)-5-[(5-PHOSPHORIBOSYLAMINO)METHYLIDENEAMINO] IMIDAZOLE-4-CARBOXAMIDE ISOMERASE"/>
    <property type="match status" value="1"/>
</dbReference>
<evidence type="ECO:0000256" key="8">
    <source>
        <dbReference type="ARBA" id="ARBA00022605"/>
    </source>
</evidence>
<dbReference type="GO" id="GO:0003949">
    <property type="term" value="F:1-(5-phosphoribosyl)-5-[(5-phosphoribosylamino)methylideneamino]imidazole-4-carboxamide isomerase activity"/>
    <property type="evidence" value="ECO:0007669"/>
    <property type="project" value="UniProtKB-UniRule"/>
</dbReference>
<evidence type="ECO:0000256" key="13">
    <source>
        <dbReference type="RuleBase" id="RU003657"/>
    </source>
</evidence>
<dbReference type="OrthoDB" id="9807749at2"/>
<reference evidence="15" key="2">
    <citation type="submission" date="2020-09" db="EMBL/GenBank/DDBJ databases">
        <authorList>
            <person name="Sun Q."/>
            <person name="Zhou Y."/>
        </authorList>
    </citation>
    <scope>NUCLEOTIDE SEQUENCE</scope>
    <source>
        <strain evidence="15">CGMCC 1.14988</strain>
    </source>
</reference>
<dbReference type="PANTHER" id="PTHR43090">
    <property type="entry name" value="1-(5-PHOSPHORIBOSYL)-5-[(5-PHOSPHORIBOSYLAMINO)METHYLIDENEAMINO] IMIDAZOLE-4-CARBOXAMIDE ISOMERASE"/>
    <property type="match status" value="1"/>
</dbReference>
<gene>
    <name evidence="12 15" type="primary">hisA</name>
    <name evidence="15" type="ORF">GCM10011354_08780</name>
</gene>
<dbReference type="Pfam" id="PF00977">
    <property type="entry name" value="His_biosynth"/>
    <property type="match status" value="1"/>
</dbReference>
<evidence type="ECO:0000256" key="3">
    <source>
        <dbReference type="ARBA" id="ARBA00005133"/>
    </source>
</evidence>
<accession>A0A8J3A6J1</accession>
<comment type="subcellular location">
    <subcellularLocation>
        <location evidence="2 12 14">Cytoplasm</location>
    </subcellularLocation>
</comment>
<evidence type="ECO:0000256" key="14">
    <source>
        <dbReference type="RuleBase" id="RU003658"/>
    </source>
</evidence>
<dbReference type="InterPro" id="IPR006063">
    <property type="entry name" value="HisA_bact_arch"/>
</dbReference>
<evidence type="ECO:0000256" key="2">
    <source>
        <dbReference type="ARBA" id="ARBA00004496"/>
    </source>
</evidence>
<evidence type="ECO:0000313" key="16">
    <source>
        <dbReference type="Proteomes" id="UP000650511"/>
    </source>
</evidence>
<comment type="catalytic activity">
    <reaction evidence="1 12 14">
        <text>1-(5-phospho-beta-D-ribosyl)-5-[(5-phospho-beta-D-ribosylamino)methylideneamino]imidazole-4-carboxamide = 5-[(5-phospho-1-deoxy-D-ribulos-1-ylimino)methylamino]-1-(5-phospho-beta-D-ribosyl)imidazole-4-carboxamide</text>
        <dbReference type="Rhea" id="RHEA:15469"/>
        <dbReference type="ChEBI" id="CHEBI:58435"/>
        <dbReference type="ChEBI" id="CHEBI:58525"/>
        <dbReference type="EC" id="5.3.1.16"/>
    </reaction>
</comment>
<keyword evidence="10 12" id="KW-0413">Isomerase</keyword>
<dbReference type="EC" id="5.3.1.16" evidence="5 12"/>
<keyword evidence="9 12" id="KW-0368">Histidine biosynthesis</keyword>
<name>A0A8J3A6J1_9ACTN</name>
<comment type="caution">
    <text evidence="15">The sequence shown here is derived from an EMBL/GenBank/DDBJ whole genome shotgun (WGS) entry which is preliminary data.</text>
</comment>
<dbReference type="NCBIfam" id="TIGR00007">
    <property type="entry name" value="1-(5-phosphoribosyl)-5-[(5-phosphoribosylamino)methylideneamino]imidazole-4-carboxamide isomerase"/>
    <property type="match status" value="1"/>
</dbReference>
<dbReference type="GO" id="GO:0000105">
    <property type="term" value="P:L-histidine biosynthetic process"/>
    <property type="evidence" value="ECO:0007669"/>
    <property type="project" value="UniProtKB-UniRule"/>
</dbReference>
<evidence type="ECO:0000256" key="10">
    <source>
        <dbReference type="ARBA" id="ARBA00023235"/>
    </source>
</evidence>
<keyword evidence="8 12" id="KW-0028">Amino-acid biosynthesis</keyword>
<dbReference type="UniPathway" id="UPA00031">
    <property type="reaction ID" value="UER00009"/>
</dbReference>
<evidence type="ECO:0000256" key="7">
    <source>
        <dbReference type="ARBA" id="ARBA00022490"/>
    </source>
</evidence>
<dbReference type="GO" id="GO:0005737">
    <property type="term" value="C:cytoplasm"/>
    <property type="evidence" value="ECO:0007669"/>
    <property type="project" value="UniProtKB-SubCell"/>
</dbReference>
<evidence type="ECO:0000256" key="9">
    <source>
        <dbReference type="ARBA" id="ARBA00023102"/>
    </source>
</evidence>
<dbReference type="InterPro" id="IPR044524">
    <property type="entry name" value="Isoase_HisA-like"/>
</dbReference>
<feature type="active site" description="Proton acceptor" evidence="12">
    <location>
        <position position="9"/>
    </location>
</feature>
<dbReference type="Proteomes" id="UP000650511">
    <property type="component" value="Unassembled WGS sequence"/>
</dbReference>
<comment type="similarity">
    <text evidence="4 12 13">Belongs to the HisA/HisF family.</text>
</comment>
<dbReference type="Gene3D" id="3.20.20.70">
    <property type="entry name" value="Aldolase class I"/>
    <property type="match status" value="1"/>
</dbReference>
<evidence type="ECO:0000256" key="1">
    <source>
        <dbReference type="ARBA" id="ARBA00000901"/>
    </source>
</evidence>
<dbReference type="RefSeq" id="WP_130649609.1">
    <property type="nucleotide sequence ID" value="NZ_BMHA01000003.1"/>
</dbReference>
<protein>
    <recommendedName>
        <fullName evidence="6 12">1-(5-phosphoribosyl)-5-[(5-phosphoribosylamino)methylideneamino] imidazole-4-carboxamide isomerase</fullName>
        <ecNumber evidence="5 12">5.3.1.16</ecNumber>
    </recommendedName>
    <alternativeName>
        <fullName evidence="11 12">Phosphoribosylformimino-5-aminoimidazole carboxamide ribotide isomerase</fullName>
    </alternativeName>
</protein>
<dbReference type="InterPro" id="IPR011060">
    <property type="entry name" value="RibuloseP-bd_barrel"/>
</dbReference>
<keyword evidence="16" id="KW-1185">Reference proteome</keyword>
<evidence type="ECO:0000313" key="15">
    <source>
        <dbReference type="EMBL" id="GGI04375.1"/>
    </source>
</evidence>
<evidence type="ECO:0000256" key="4">
    <source>
        <dbReference type="ARBA" id="ARBA00009667"/>
    </source>
</evidence>
<dbReference type="EMBL" id="BMHA01000003">
    <property type="protein sequence ID" value="GGI04375.1"/>
    <property type="molecule type" value="Genomic_DNA"/>
</dbReference>
<dbReference type="FunFam" id="3.20.20.70:FF:000009">
    <property type="entry name" value="1-(5-phosphoribosyl)-5-[(5-phosphoribosylamino)methylideneamino] imidazole-4-carboxamide isomerase"/>
    <property type="match status" value="1"/>
</dbReference>
<evidence type="ECO:0000256" key="12">
    <source>
        <dbReference type="HAMAP-Rule" id="MF_01014"/>
    </source>
</evidence>
<dbReference type="AlphaFoldDB" id="A0A8J3A6J1"/>
<sequence length="243" mass="25282">MLTLYPAVDIKDGRAVRLTQGRADEETVYDADPVAAARRFADAGTPWLHVVDLDAAFTGEPRNRSLIEGIVEATGCKVQASGGVRTLADVEASLAYGAERVVIGTMALSRPEFVAEVLDAVGPRIAVGLDARGTTLQARGWTEEAGDLFAAIERFSAMGVPRFVYTDVAKDGMLQGPNVEMLTKVADATDASVTASGGVSTLDDLRVLADCHPRVDAAIVGKALYSGAFTLEEALAAVGGGAA</sequence>
<evidence type="ECO:0000256" key="5">
    <source>
        <dbReference type="ARBA" id="ARBA00012550"/>
    </source>
</evidence>
<keyword evidence="7 12" id="KW-0963">Cytoplasm</keyword>
<organism evidence="15 16">
    <name type="scientific">Egicoccus halophilus</name>
    <dbReference type="NCBI Taxonomy" id="1670830"/>
    <lineage>
        <taxon>Bacteria</taxon>
        <taxon>Bacillati</taxon>
        <taxon>Actinomycetota</taxon>
        <taxon>Nitriliruptoria</taxon>
        <taxon>Egicoccales</taxon>
        <taxon>Egicoccaceae</taxon>
        <taxon>Egicoccus</taxon>
    </lineage>
</organism>
<dbReference type="CDD" id="cd04732">
    <property type="entry name" value="HisA"/>
    <property type="match status" value="1"/>
</dbReference>
<dbReference type="InterPro" id="IPR006062">
    <property type="entry name" value="His_biosynth"/>
</dbReference>
<proteinExistence type="inferred from homology"/>
<dbReference type="GO" id="GO:0000162">
    <property type="term" value="P:L-tryptophan biosynthetic process"/>
    <property type="evidence" value="ECO:0007669"/>
    <property type="project" value="TreeGrafter"/>
</dbReference>
<evidence type="ECO:0000256" key="6">
    <source>
        <dbReference type="ARBA" id="ARBA00018464"/>
    </source>
</evidence>
<dbReference type="SUPFAM" id="SSF51366">
    <property type="entry name" value="Ribulose-phoshate binding barrel"/>
    <property type="match status" value="1"/>
</dbReference>
<dbReference type="HAMAP" id="MF_01014">
    <property type="entry name" value="HisA"/>
    <property type="match status" value="1"/>
</dbReference>
<comment type="pathway">
    <text evidence="3 12 14">Amino-acid biosynthesis; L-histidine biosynthesis; L-histidine from 5-phospho-alpha-D-ribose 1-diphosphate: step 4/9.</text>
</comment>
<dbReference type="InterPro" id="IPR023016">
    <property type="entry name" value="HisA/PriA"/>
</dbReference>
<dbReference type="InterPro" id="IPR013785">
    <property type="entry name" value="Aldolase_TIM"/>
</dbReference>
<reference evidence="15" key="1">
    <citation type="journal article" date="2014" name="Int. J. Syst. Evol. Microbiol.">
        <title>Complete genome sequence of Corynebacterium casei LMG S-19264T (=DSM 44701T), isolated from a smear-ripened cheese.</title>
        <authorList>
            <consortium name="US DOE Joint Genome Institute (JGI-PGF)"/>
            <person name="Walter F."/>
            <person name="Albersmeier A."/>
            <person name="Kalinowski J."/>
            <person name="Ruckert C."/>
        </authorList>
    </citation>
    <scope>NUCLEOTIDE SEQUENCE</scope>
    <source>
        <strain evidence="15">CGMCC 1.14988</strain>
    </source>
</reference>
<feature type="active site" description="Proton donor" evidence="12">
    <location>
        <position position="130"/>
    </location>
</feature>
<evidence type="ECO:0000256" key="11">
    <source>
        <dbReference type="ARBA" id="ARBA00030547"/>
    </source>
</evidence>